<reference evidence="3" key="1">
    <citation type="submission" date="2013-09" db="EMBL/GenBank/DDBJ databases">
        <title>Corchorus olitorius genome sequencing.</title>
        <authorList>
            <person name="Alam M."/>
            <person name="Haque M.S."/>
            <person name="Islam M.S."/>
            <person name="Emdad E.M."/>
            <person name="Islam M.M."/>
            <person name="Ahmed B."/>
            <person name="Halim A."/>
            <person name="Hossen Q.M.M."/>
            <person name="Hossain M.Z."/>
            <person name="Ahmed R."/>
            <person name="Khan M.M."/>
            <person name="Islam R."/>
            <person name="Rashid M.M."/>
            <person name="Khan S.A."/>
            <person name="Rahman M.S."/>
            <person name="Alam M."/>
            <person name="Yahiya A.S."/>
            <person name="Khan M.S."/>
            <person name="Azam M.S."/>
            <person name="Haque T."/>
            <person name="Lashkar M.Z.H."/>
            <person name="Akhand A.I."/>
            <person name="Morshed G."/>
            <person name="Roy S."/>
            <person name="Uddin K.S."/>
            <person name="Rabeya T."/>
            <person name="Hossain A.S."/>
            <person name="Chowdhury A."/>
            <person name="Snigdha A.R."/>
            <person name="Mortoza M.S."/>
            <person name="Matin S.A."/>
            <person name="Hoque S.M.E."/>
            <person name="Islam M.K."/>
            <person name="Roy D.K."/>
            <person name="Haider R."/>
            <person name="Moosa M.M."/>
            <person name="Elias S.M."/>
            <person name="Hasan A.M."/>
            <person name="Jahan S."/>
            <person name="Shafiuddin M."/>
            <person name="Mahmood N."/>
            <person name="Shommy N.S."/>
        </authorList>
    </citation>
    <scope>NUCLEOTIDE SEQUENCE [LARGE SCALE GENOMIC DNA]</scope>
    <source>
        <strain evidence="3">cv. O-4</strain>
    </source>
</reference>
<feature type="chain" id="PRO_5013023460" evidence="1">
    <location>
        <begin position="19"/>
        <end position="67"/>
    </location>
</feature>
<sequence length="67" mass="7692">MSTAGQFLFAVGCVVASAAVGRKLGMYLNERFAEPFDIQKVMREYESEMDTLFKTRFRRILRNHGSL</sequence>
<proteinExistence type="predicted"/>
<evidence type="ECO:0000313" key="2">
    <source>
        <dbReference type="EMBL" id="OMO59703.1"/>
    </source>
</evidence>
<comment type="caution">
    <text evidence="2">The sequence shown here is derived from an EMBL/GenBank/DDBJ whole genome shotgun (WGS) entry which is preliminary data.</text>
</comment>
<organism evidence="2 3">
    <name type="scientific">Corchorus olitorius</name>
    <dbReference type="NCBI Taxonomy" id="93759"/>
    <lineage>
        <taxon>Eukaryota</taxon>
        <taxon>Viridiplantae</taxon>
        <taxon>Streptophyta</taxon>
        <taxon>Embryophyta</taxon>
        <taxon>Tracheophyta</taxon>
        <taxon>Spermatophyta</taxon>
        <taxon>Magnoliopsida</taxon>
        <taxon>eudicotyledons</taxon>
        <taxon>Gunneridae</taxon>
        <taxon>Pentapetalae</taxon>
        <taxon>rosids</taxon>
        <taxon>malvids</taxon>
        <taxon>Malvales</taxon>
        <taxon>Malvaceae</taxon>
        <taxon>Grewioideae</taxon>
        <taxon>Apeibeae</taxon>
        <taxon>Corchorus</taxon>
    </lineage>
</organism>
<keyword evidence="3" id="KW-1185">Reference proteome</keyword>
<keyword evidence="1" id="KW-0732">Signal</keyword>
<dbReference type="AlphaFoldDB" id="A0A1R3GNN8"/>
<feature type="signal peptide" evidence="1">
    <location>
        <begin position="1"/>
        <end position="18"/>
    </location>
</feature>
<protein>
    <submittedName>
        <fullName evidence="2">Uncharacterized protein</fullName>
    </submittedName>
</protein>
<accession>A0A1R3GNN8</accession>
<dbReference type="Proteomes" id="UP000187203">
    <property type="component" value="Unassembled WGS sequence"/>
</dbReference>
<evidence type="ECO:0000313" key="3">
    <source>
        <dbReference type="Proteomes" id="UP000187203"/>
    </source>
</evidence>
<name>A0A1R3GNN8_9ROSI</name>
<gene>
    <name evidence="2" type="ORF">COLO4_34111</name>
</gene>
<evidence type="ECO:0000256" key="1">
    <source>
        <dbReference type="SAM" id="SignalP"/>
    </source>
</evidence>
<dbReference type="EMBL" id="AWUE01022076">
    <property type="protein sequence ID" value="OMO59703.1"/>
    <property type="molecule type" value="Genomic_DNA"/>
</dbReference>